<dbReference type="Gene3D" id="1.10.600.10">
    <property type="entry name" value="Farnesyl Diphosphate Synthase"/>
    <property type="match status" value="1"/>
</dbReference>
<keyword evidence="2" id="KW-1185">Reference proteome</keyword>
<dbReference type="Pfam" id="PF00494">
    <property type="entry name" value="SQS_PSY"/>
    <property type="match status" value="1"/>
</dbReference>
<dbReference type="Proteomes" id="UP000832034">
    <property type="component" value="Chromosome"/>
</dbReference>
<evidence type="ECO:0000313" key="2">
    <source>
        <dbReference type="Proteomes" id="UP000832034"/>
    </source>
</evidence>
<dbReference type="PANTHER" id="PTHR31480">
    <property type="entry name" value="BIFUNCTIONAL LYCOPENE CYCLASE/PHYTOENE SYNTHASE"/>
    <property type="match status" value="1"/>
</dbReference>
<name>A0ABY4EB69_VITST</name>
<dbReference type="EMBL" id="CP091512">
    <property type="protein sequence ID" value="UOO92992.1"/>
    <property type="molecule type" value="Genomic_DNA"/>
</dbReference>
<dbReference type="SUPFAM" id="SSF48576">
    <property type="entry name" value="Terpenoid synthases"/>
    <property type="match status" value="1"/>
</dbReference>
<proteinExistence type="predicted"/>
<evidence type="ECO:0000313" key="1">
    <source>
        <dbReference type="EMBL" id="UOO92992.1"/>
    </source>
</evidence>
<dbReference type="SFLD" id="SFLDG01212">
    <property type="entry name" value="Phytoene_synthase_like"/>
    <property type="match status" value="1"/>
</dbReference>
<dbReference type="SFLD" id="SFLDG01018">
    <property type="entry name" value="Squalene/Phytoene_Synthase_Lik"/>
    <property type="match status" value="1"/>
</dbReference>
<keyword evidence="1" id="KW-0808">Transferase</keyword>
<dbReference type="SFLD" id="SFLDS00005">
    <property type="entry name" value="Isoprenoid_Synthase_Type_I"/>
    <property type="match status" value="1"/>
</dbReference>
<dbReference type="EC" id="2.5.1.21" evidence="1"/>
<dbReference type="InterPro" id="IPR033904">
    <property type="entry name" value="Trans_IPPS_HH"/>
</dbReference>
<dbReference type="InterPro" id="IPR008949">
    <property type="entry name" value="Isoprenoid_synthase_dom_sf"/>
</dbReference>
<dbReference type="GO" id="GO:0051996">
    <property type="term" value="F:squalene synthase [NAD(P)H] activity"/>
    <property type="evidence" value="ECO:0007669"/>
    <property type="project" value="UniProtKB-EC"/>
</dbReference>
<dbReference type="RefSeq" id="WP_019958091.1">
    <property type="nucleotide sequence ID" value="NZ_CP091512.1"/>
</dbReference>
<accession>A0ABY4EB69</accession>
<dbReference type="NCBIfam" id="TIGR03464">
    <property type="entry name" value="HpnC"/>
    <property type="match status" value="1"/>
</dbReference>
<dbReference type="InterPro" id="IPR002060">
    <property type="entry name" value="Squ/phyt_synthse"/>
</dbReference>
<dbReference type="InterPro" id="IPR044843">
    <property type="entry name" value="Trans_IPPS_bact-type"/>
</dbReference>
<organism evidence="1 2">
    <name type="scientific">Vitreoscilla stercoraria</name>
    <dbReference type="NCBI Taxonomy" id="61"/>
    <lineage>
        <taxon>Bacteria</taxon>
        <taxon>Pseudomonadati</taxon>
        <taxon>Pseudomonadota</taxon>
        <taxon>Betaproteobacteria</taxon>
        <taxon>Neisseriales</taxon>
        <taxon>Neisseriaceae</taxon>
        <taxon>Vitreoscilla</taxon>
    </lineage>
</organism>
<protein>
    <submittedName>
        <fullName evidence="1">Squalene synthase HpnC</fullName>
        <ecNumber evidence="1">2.5.1.21</ecNumber>
    </submittedName>
</protein>
<reference evidence="1" key="2">
    <citation type="journal article" date="2022" name="Res Sq">
        <title>Evolution of multicellular longitudinally dividing oral cavity symbionts (Neisseriaceae).</title>
        <authorList>
            <person name="Nyongesa S."/>
            <person name="Weber P."/>
            <person name="Bernet E."/>
            <person name="Pullido F."/>
            <person name="Nieckarz M."/>
            <person name="Delaby M."/>
            <person name="Nieves C."/>
            <person name="Viehboeck T."/>
            <person name="Krause N."/>
            <person name="Rivera-Millot A."/>
            <person name="Nakamura A."/>
            <person name="Vischer N."/>
            <person name="VanNieuwenhze M."/>
            <person name="Brun Y."/>
            <person name="Cava F."/>
            <person name="Bulgheresi S."/>
            <person name="Veyrier F."/>
        </authorList>
    </citation>
    <scope>NUCLEOTIDE SEQUENCE</scope>
    <source>
        <strain evidence="1">SAG 1488-6</strain>
    </source>
</reference>
<dbReference type="InterPro" id="IPR017827">
    <property type="entry name" value="HSQ_synthase_HpnC"/>
</dbReference>
<reference evidence="1" key="1">
    <citation type="submission" date="2021-12" db="EMBL/GenBank/DDBJ databases">
        <authorList>
            <person name="Veyrier F.J."/>
        </authorList>
    </citation>
    <scope>NUCLEOTIDE SEQUENCE</scope>
    <source>
        <strain evidence="1">SAG 1488-6</strain>
    </source>
</reference>
<gene>
    <name evidence="1" type="primary">hpnC</name>
    <name evidence="1" type="ORF">LVJ81_02850</name>
</gene>
<dbReference type="CDD" id="cd00683">
    <property type="entry name" value="Trans_IPPS_HH"/>
    <property type="match status" value="1"/>
</dbReference>
<sequence length="277" mass="31931">MAVDHYENFPVGSILVPKHLRRPIHAIYAFSRVADDYADEGDDSDEVRLANLQALSDELLLIEQGKRPVSALMQRLLDEAIAPHQLPTALFEDLLDAFRQDVVKKRYQEFDELVDYSRRSANPIGRLLLCLYGVNDEQSLQQSDAICTALQLINFWQDVAIDWQKNRVYLPQTSLQQFHVSESDIAQHKLTPAFQNMMAAQCQRAFQMLQDGSPLIGKLPSRLRWELSMIVLGGERIVRKLMAVEYDVFTQRPVLTKRDWLWMLKQLLTGHIAMPIR</sequence>